<proteinExistence type="predicted"/>
<dbReference type="AlphaFoldDB" id="A0A841CVA0"/>
<evidence type="ECO:0000313" key="3">
    <source>
        <dbReference type="Proteomes" id="UP000547510"/>
    </source>
</evidence>
<evidence type="ECO:0000313" key="2">
    <source>
        <dbReference type="EMBL" id="MBB5960753.1"/>
    </source>
</evidence>
<feature type="region of interest" description="Disordered" evidence="1">
    <location>
        <begin position="163"/>
        <end position="183"/>
    </location>
</feature>
<evidence type="ECO:0000256" key="1">
    <source>
        <dbReference type="SAM" id="MobiDB-lite"/>
    </source>
</evidence>
<dbReference type="EMBL" id="JACHJN010000025">
    <property type="protein sequence ID" value="MBB5960753.1"/>
    <property type="molecule type" value="Genomic_DNA"/>
</dbReference>
<organism evidence="2 3">
    <name type="scientific">Saccharothrix tamanrassetensis</name>
    <dbReference type="NCBI Taxonomy" id="1051531"/>
    <lineage>
        <taxon>Bacteria</taxon>
        <taxon>Bacillati</taxon>
        <taxon>Actinomycetota</taxon>
        <taxon>Actinomycetes</taxon>
        <taxon>Pseudonocardiales</taxon>
        <taxon>Pseudonocardiaceae</taxon>
        <taxon>Saccharothrix</taxon>
    </lineage>
</organism>
<comment type="caution">
    <text evidence="2">The sequence shown here is derived from an EMBL/GenBank/DDBJ whole genome shotgun (WGS) entry which is preliminary data.</text>
</comment>
<sequence>MVQPARDAGVCPRDTYNGALADLRLGVSARTGNRYSFTGGNPISRVEIDGHCWAWDFICDTGEAIGDATDAVGDAADATFDYLGDHIDDIGGVFGGAALAVGGGALAVISSPLLLAPVACGTGVLCAPGLAGGALGLAGVLTGGTIAVGGVAMFAESLGGMFDSSSSSSTPPNEMAPEPPNIEKGNWWGRYEAELWRQGKLRLPDDWDAHHAIPQEYRNHPEFKDFDFDAPSNIRASGAMWRDHHRLIEGIACTLRH</sequence>
<keyword evidence="3" id="KW-1185">Reference proteome</keyword>
<protein>
    <submittedName>
        <fullName evidence="2">Uncharacterized protein</fullName>
    </submittedName>
</protein>
<name>A0A841CVA0_9PSEU</name>
<accession>A0A841CVA0</accession>
<dbReference type="Proteomes" id="UP000547510">
    <property type="component" value="Unassembled WGS sequence"/>
</dbReference>
<gene>
    <name evidence="2" type="ORF">FHS29_007381</name>
</gene>
<reference evidence="2 3" key="1">
    <citation type="submission" date="2020-08" db="EMBL/GenBank/DDBJ databases">
        <title>Genomic Encyclopedia of Type Strains, Phase III (KMG-III): the genomes of soil and plant-associated and newly described type strains.</title>
        <authorList>
            <person name="Whitman W."/>
        </authorList>
    </citation>
    <scope>NUCLEOTIDE SEQUENCE [LARGE SCALE GENOMIC DNA]</scope>
    <source>
        <strain evidence="2 3">CECT 8640</strain>
    </source>
</reference>